<keyword evidence="2" id="KW-0012">Acyltransferase</keyword>
<protein>
    <submittedName>
        <fullName evidence="2">Putative Acyl-CoA N-acyltransferase</fullName>
    </submittedName>
</protein>
<dbReference type="SUPFAM" id="SSF55729">
    <property type="entry name" value="Acyl-CoA N-acyltransferases (Nat)"/>
    <property type="match status" value="1"/>
</dbReference>
<sequence>MKFFTTAKHKLTFTRLSDCLDSAPIAAKWAEDEWGYIRNKGVEFREQVLREISDYVYIGFYAGQPVAMFALLPHEYHTEMATRLSKLPNATELMYVYVDERVRGLGFGRQVVDKAKAVAHDAGAQLIYFDTLKQSLNRFYENQGAKLVCEGRLFTEPTDVFYMKA</sequence>
<dbReference type="PATRIC" id="fig|454.4.peg.2167"/>
<keyword evidence="2" id="KW-0808">Transferase</keyword>
<gene>
    <name evidence="2" type="ORF">Lisr_1988</name>
</gene>
<evidence type="ECO:0000313" key="2">
    <source>
        <dbReference type="EMBL" id="KTD19426.1"/>
    </source>
</evidence>
<dbReference type="AlphaFoldDB" id="A0A0W0VH67"/>
<evidence type="ECO:0000313" key="3">
    <source>
        <dbReference type="Proteomes" id="UP000054761"/>
    </source>
</evidence>
<dbReference type="InterPro" id="IPR016181">
    <property type="entry name" value="Acyl_CoA_acyltransferase"/>
</dbReference>
<organism evidence="2 3">
    <name type="scientific">Legionella israelensis</name>
    <dbReference type="NCBI Taxonomy" id="454"/>
    <lineage>
        <taxon>Bacteria</taxon>
        <taxon>Pseudomonadati</taxon>
        <taxon>Pseudomonadota</taxon>
        <taxon>Gammaproteobacteria</taxon>
        <taxon>Legionellales</taxon>
        <taxon>Legionellaceae</taxon>
        <taxon>Legionella</taxon>
    </lineage>
</organism>
<accession>A0A0W0VH67</accession>
<dbReference type="Pfam" id="PF00583">
    <property type="entry name" value="Acetyltransf_1"/>
    <property type="match status" value="1"/>
</dbReference>
<reference evidence="2 3" key="1">
    <citation type="submission" date="2015-11" db="EMBL/GenBank/DDBJ databases">
        <title>Genomic analysis of 38 Legionella species identifies large and diverse effector repertoires.</title>
        <authorList>
            <person name="Burstein D."/>
            <person name="Amaro F."/>
            <person name="Zusman T."/>
            <person name="Lifshitz Z."/>
            <person name="Cohen O."/>
            <person name="Gilbert J.A."/>
            <person name="Pupko T."/>
            <person name="Shuman H.A."/>
            <person name="Segal G."/>
        </authorList>
    </citation>
    <scope>NUCLEOTIDE SEQUENCE [LARGE SCALE GENOMIC DNA]</scope>
    <source>
        <strain evidence="2 3">Bercovier 4</strain>
    </source>
</reference>
<dbReference type="Gene3D" id="3.40.630.30">
    <property type="match status" value="1"/>
</dbReference>
<keyword evidence="3" id="KW-1185">Reference proteome</keyword>
<dbReference type="OrthoDB" id="5867071at2"/>
<dbReference type="Proteomes" id="UP000054761">
    <property type="component" value="Unassembled WGS sequence"/>
</dbReference>
<proteinExistence type="predicted"/>
<name>A0A0W0VH67_9GAMM</name>
<dbReference type="GO" id="GO:0016747">
    <property type="term" value="F:acyltransferase activity, transferring groups other than amino-acyl groups"/>
    <property type="evidence" value="ECO:0007669"/>
    <property type="project" value="InterPro"/>
</dbReference>
<dbReference type="EMBL" id="LNYH01000112">
    <property type="protein sequence ID" value="KTD19426.1"/>
    <property type="molecule type" value="Genomic_DNA"/>
</dbReference>
<dbReference type="CDD" id="cd04301">
    <property type="entry name" value="NAT_SF"/>
    <property type="match status" value="1"/>
</dbReference>
<comment type="caution">
    <text evidence="2">The sequence shown here is derived from an EMBL/GenBank/DDBJ whole genome shotgun (WGS) entry which is preliminary data.</text>
</comment>
<dbReference type="PROSITE" id="PS51186">
    <property type="entry name" value="GNAT"/>
    <property type="match status" value="1"/>
</dbReference>
<feature type="domain" description="N-acetyltransferase" evidence="1">
    <location>
        <begin position="11"/>
        <end position="165"/>
    </location>
</feature>
<dbReference type="InterPro" id="IPR000182">
    <property type="entry name" value="GNAT_dom"/>
</dbReference>
<dbReference type="RefSeq" id="WP_058502309.1">
    <property type="nucleotide sequence ID" value="NZ_CAAAJA010000071.1"/>
</dbReference>
<evidence type="ECO:0000259" key="1">
    <source>
        <dbReference type="PROSITE" id="PS51186"/>
    </source>
</evidence>